<evidence type="ECO:0000256" key="2">
    <source>
        <dbReference type="ARBA" id="ARBA00023002"/>
    </source>
</evidence>
<reference evidence="5" key="2">
    <citation type="submission" date="2020-08" db="EMBL/GenBank/DDBJ databases">
        <title>Plant Genome Project.</title>
        <authorList>
            <person name="Zhang R.-G."/>
        </authorList>
    </citation>
    <scope>NUCLEOTIDE SEQUENCE</scope>
    <source>
        <strain evidence="5">Huo1</strain>
        <tissue evidence="5">Leaf</tissue>
    </source>
</reference>
<keyword evidence="6" id="KW-1185">Reference proteome</keyword>
<organism evidence="5">
    <name type="scientific">Salvia splendens</name>
    <name type="common">Scarlet sage</name>
    <dbReference type="NCBI Taxonomy" id="180675"/>
    <lineage>
        <taxon>Eukaryota</taxon>
        <taxon>Viridiplantae</taxon>
        <taxon>Streptophyta</taxon>
        <taxon>Embryophyta</taxon>
        <taxon>Tracheophyta</taxon>
        <taxon>Spermatophyta</taxon>
        <taxon>Magnoliopsida</taxon>
        <taxon>eudicotyledons</taxon>
        <taxon>Gunneridae</taxon>
        <taxon>Pentapetalae</taxon>
        <taxon>asterids</taxon>
        <taxon>lamiids</taxon>
        <taxon>Lamiales</taxon>
        <taxon>Lamiaceae</taxon>
        <taxon>Nepetoideae</taxon>
        <taxon>Mentheae</taxon>
        <taxon>Salviinae</taxon>
        <taxon>Salvia</taxon>
        <taxon>Salvia subgen. Calosphace</taxon>
        <taxon>core Calosphace</taxon>
    </lineage>
</organism>
<gene>
    <name evidence="5" type="ORF">SASPL_118924</name>
</gene>
<dbReference type="GO" id="GO:0046872">
    <property type="term" value="F:metal ion binding"/>
    <property type="evidence" value="ECO:0007669"/>
    <property type="project" value="UniProtKB-KW"/>
</dbReference>
<dbReference type="GO" id="GO:0016706">
    <property type="term" value="F:2-oxoglutarate-dependent dioxygenase activity"/>
    <property type="evidence" value="ECO:0007669"/>
    <property type="project" value="UniProtKB-ARBA"/>
</dbReference>
<keyword evidence="3" id="KW-0408">Iron</keyword>
<dbReference type="PANTHER" id="PTHR10209:SF251">
    <property type="entry name" value="PROTEIN DMR6-LIKE OXYGENASE 2"/>
    <property type="match status" value="1"/>
</dbReference>
<dbReference type="InterPro" id="IPR027443">
    <property type="entry name" value="IPNS-like_sf"/>
</dbReference>
<dbReference type="InterPro" id="IPR026992">
    <property type="entry name" value="DIOX_N"/>
</dbReference>
<dbReference type="SUPFAM" id="SSF51197">
    <property type="entry name" value="Clavaminate synthase-like"/>
    <property type="match status" value="1"/>
</dbReference>
<dbReference type="AlphaFoldDB" id="A0A8X8Y389"/>
<accession>A0A8X8Y389</accession>
<evidence type="ECO:0000256" key="1">
    <source>
        <dbReference type="ARBA" id="ARBA00022723"/>
    </source>
</evidence>
<keyword evidence="2" id="KW-0560">Oxidoreductase</keyword>
<feature type="domain" description="Non-haem dioxygenase N-terminal" evidence="4">
    <location>
        <begin position="46"/>
        <end position="147"/>
    </location>
</feature>
<comment type="caution">
    <text evidence="5">The sequence shown here is derived from an EMBL/GenBank/DDBJ whole genome shotgun (WGS) entry which is preliminary data.</text>
</comment>
<evidence type="ECO:0000313" key="5">
    <source>
        <dbReference type="EMBL" id="KAG6422356.1"/>
    </source>
</evidence>
<dbReference type="EMBL" id="PNBA02000006">
    <property type="protein sequence ID" value="KAG6422356.1"/>
    <property type="molecule type" value="Genomic_DNA"/>
</dbReference>
<evidence type="ECO:0000259" key="4">
    <source>
        <dbReference type="Pfam" id="PF14226"/>
    </source>
</evidence>
<dbReference type="Pfam" id="PF14226">
    <property type="entry name" value="DIOX_N"/>
    <property type="match status" value="1"/>
</dbReference>
<keyword evidence="1" id="KW-0479">Metal-binding</keyword>
<dbReference type="Proteomes" id="UP000298416">
    <property type="component" value="Unassembled WGS sequence"/>
</dbReference>
<evidence type="ECO:0000256" key="3">
    <source>
        <dbReference type="ARBA" id="ARBA00023004"/>
    </source>
</evidence>
<name>A0A8X8Y389_SALSN</name>
<proteinExistence type="predicted"/>
<dbReference type="Gene3D" id="2.60.120.330">
    <property type="entry name" value="B-lactam Antibiotic, Isopenicillin N Synthase, Chain"/>
    <property type="match status" value="1"/>
</dbReference>
<dbReference type="PANTHER" id="PTHR10209">
    <property type="entry name" value="OXIDOREDUCTASE, 2OG-FE II OXYGENASE FAMILY PROTEIN"/>
    <property type="match status" value="1"/>
</dbReference>
<reference evidence="5" key="1">
    <citation type="submission" date="2018-01" db="EMBL/GenBank/DDBJ databases">
        <authorList>
            <person name="Mao J.F."/>
        </authorList>
    </citation>
    <scope>NUCLEOTIDE SEQUENCE</scope>
    <source>
        <strain evidence="5">Huo1</strain>
        <tissue evidence="5">Leaf</tissue>
    </source>
</reference>
<sequence>MAEKNNSCSSFSMGKSAQERGLPYVPKCYKAQPFDGSKTDAHVFDVPTIDMAGIQDLTRRSVIVDQVANACRRHGFFQIVNHGIEEATIEGALSVASGFLNLTTEVKAKYMSNDVHKPVRYGTSIKDGVDKVQFWRIFLKHYSHPLNQWIHVARFPS</sequence>
<protein>
    <recommendedName>
        <fullName evidence="4">Non-haem dioxygenase N-terminal domain-containing protein</fullName>
    </recommendedName>
</protein>
<evidence type="ECO:0000313" key="6">
    <source>
        <dbReference type="Proteomes" id="UP000298416"/>
    </source>
</evidence>